<dbReference type="GO" id="GO:0005524">
    <property type="term" value="F:ATP binding"/>
    <property type="evidence" value="ECO:0007669"/>
    <property type="project" value="UniProtKB-UniRule"/>
</dbReference>
<evidence type="ECO:0000256" key="1">
    <source>
        <dbReference type="ARBA" id="ARBA00012444"/>
    </source>
</evidence>
<evidence type="ECO:0000256" key="7">
    <source>
        <dbReference type="ARBA" id="ARBA00047292"/>
    </source>
</evidence>
<dbReference type="RefSeq" id="XP_007604576.1">
    <property type="nucleotide sequence ID" value="XM_007604514.1"/>
</dbReference>
<dbReference type="FunFam" id="1.10.510.10:FF:000008">
    <property type="entry name" value="Non-specific serine/threonine protein kinase"/>
    <property type="match status" value="1"/>
</dbReference>
<reference evidence="13" key="1">
    <citation type="submission" date="2011-05" db="EMBL/GenBank/DDBJ databases">
        <title>The genome sequence of Vittaforma corneae strain ATCC 50505.</title>
        <authorList>
            <consortium name="The Broad Institute Genome Sequencing Platform"/>
            <person name="Cuomo C."/>
            <person name="Didier E."/>
            <person name="Bowers L."/>
            <person name="Young S.K."/>
            <person name="Zeng Q."/>
            <person name="Gargeya S."/>
            <person name="Fitzgerald M."/>
            <person name="Haas B."/>
            <person name="Abouelleil A."/>
            <person name="Alvarado L."/>
            <person name="Arachchi H.M."/>
            <person name="Berlin A."/>
            <person name="Chapman S.B."/>
            <person name="Gearin G."/>
            <person name="Goldberg J."/>
            <person name="Griggs A."/>
            <person name="Gujja S."/>
            <person name="Hansen M."/>
            <person name="Heiman D."/>
            <person name="Howarth C."/>
            <person name="Larimer J."/>
            <person name="Lui A."/>
            <person name="MacDonald P.J.P."/>
            <person name="McCowen C."/>
            <person name="Montmayeur A."/>
            <person name="Murphy C."/>
            <person name="Neiman D."/>
            <person name="Pearson M."/>
            <person name="Priest M."/>
            <person name="Roberts A."/>
            <person name="Saif S."/>
            <person name="Shea T."/>
            <person name="Sisk P."/>
            <person name="Stolte C."/>
            <person name="Sykes S."/>
            <person name="Wortman J."/>
            <person name="Nusbaum C."/>
            <person name="Birren B."/>
        </authorList>
    </citation>
    <scope>NUCLEOTIDE SEQUENCE [LARGE SCALE GENOMIC DNA]</scope>
    <source>
        <strain evidence="13">ATCC 50505</strain>
    </source>
</reference>
<protein>
    <recommendedName>
        <fullName evidence="1">cAMP-dependent protein kinase</fullName>
        <ecNumber evidence="1">2.7.11.11</ecNumber>
    </recommendedName>
</protein>
<dbReference type="VEuPathDB" id="MicrosporidiaDB:VICG_01130"/>
<evidence type="ECO:0000256" key="3">
    <source>
        <dbReference type="ARBA" id="ARBA00022679"/>
    </source>
</evidence>
<dbReference type="SMART" id="SM00220">
    <property type="entry name" value="S_TKc"/>
    <property type="match status" value="1"/>
</dbReference>
<keyword evidence="5 12" id="KW-0418">Kinase</keyword>
<dbReference type="PROSITE" id="PS00108">
    <property type="entry name" value="PROTEIN_KINASE_ST"/>
    <property type="match status" value="1"/>
</dbReference>
<evidence type="ECO:0000256" key="5">
    <source>
        <dbReference type="ARBA" id="ARBA00022777"/>
    </source>
</evidence>
<dbReference type="InParanoid" id="L2GLL2"/>
<keyword evidence="4 9" id="KW-0547">Nucleotide-binding</keyword>
<sequence>MPSIYNLSTSIMFVLCHLYSFWKGKFFTRKISPQNSMLTLRDFDFLKIIGTGTFGKVFLAKLIGSNKYYAIKRMDKELLKENRQLDNIQSEANILAEVSSSPFVVKYKKLIETETNMFLIMEYVIGGELFYYMKKYGRFPPEAVLFFSCEVLMALKFIHNKDIIYRDLKPENILVSGDGHIKLADFGFATKVNTNVFLLCGTPEYMAPEKLLGNGDTKETDYWSFGCLIYEMVCGAPPYYSTQTDVIYKRILSEPVAFPDDVSGPIQDLLTKLLIKDRESRLGCKGIEEIMSHPYFEDVNWEDVENLRCEPPFLPHLYQFQSSAGLTADQRRKIEYRPIHSYKRLFRVDRQKITVCKPVTKNSIKK</sequence>
<dbReference type="PROSITE" id="PS00107">
    <property type="entry name" value="PROTEIN_KINASE_ATP"/>
    <property type="match status" value="1"/>
</dbReference>
<comment type="catalytic activity">
    <reaction evidence="8">
        <text>L-seryl-[protein] + ATP = O-phospho-L-seryl-[protein] + ADP + H(+)</text>
        <dbReference type="Rhea" id="RHEA:17989"/>
        <dbReference type="Rhea" id="RHEA-COMP:9863"/>
        <dbReference type="Rhea" id="RHEA-COMP:11604"/>
        <dbReference type="ChEBI" id="CHEBI:15378"/>
        <dbReference type="ChEBI" id="CHEBI:29999"/>
        <dbReference type="ChEBI" id="CHEBI:30616"/>
        <dbReference type="ChEBI" id="CHEBI:83421"/>
        <dbReference type="ChEBI" id="CHEBI:456216"/>
        <dbReference type="EC" id="2.7.11.11"/>
    </reaction>
</comment>
<dbReference type="PROSITE" id="PS50011">
    <property type="entry name" value="PROTEIN_KINASE_DOM"/>
    <property type="match status" value="1"/>
</dbReference>
<evidence type="ECO:0000256" key="6">
    <source>
        <dbReference type="ARBA" id="ARBA00022840"/>
    </source>
</evidence>
<feature type="domain" description="Protein kinase" evidence="11">
    <location>
        <begin position="43"/>
        <end position="296"/>
    </location>
</feature>
<dbReference type="InterPro" id="IPR017441">
    <property type="entry name" value="Protein_kinase_ATP_BS"/>
</dbReference>
<evidence type="ECO:0000256" key="8">
    <source>
        <dbReference type="ARBA" id="ARBA00047454"/>
    </source>
</evidence>
<evidence type="ECO:0000259" key="11">
    <source>
        <dbReference type="PROSITE" id="PS50011"/>
    </source>
</evidence>
<dbReference type="Pfam" id="PF00069">
    <property type="entry name" value="Pkinase"/>
    <property type="match status" value="1"/>
</dbReference>
<comment type="similarity">
    <text evidence="10">Belongs to the protein kinase superfamily.</text>
</comment>
<dbReference type="GO" id="GO:0005952">
    <property type="term" value="C:cAMP-dependent protein kinase complex"/>
    <property type="evidence" value="ECO:0007669"/>
    <property type="project" value="TreeGrafter"/>
</dbReference>
<dbReference type="EMBL" id="JH370138">
    <property type="protein sequence ID" value="ELA41778.1"/>
    <property type="molecule type" value="Genomic_DNA"/>
</dbReference>
<evidence type="ECO:0000256" key="10">
    <source>
        <dbReference type="RuleBase" id="RU000304"/>
    </source>
</evidence>
<accession>L2GLL2</accession>
<name>L2GLL2_VITCO</name>
<dbReference type="InterPro" id="IPR000719">
    <property type="entry name" value="Prot_kinase_dom"/>
</dbReference>
<comment type="catalytic activity">
    <reaction evidence="7">
        <text>L-threonyl-[protein] + ATP = O-phospho-L-threonyl-[protein] + ADP + H(+)</text>
        <dbReference type="Rhea" id="RHEA:46608"/>
        <dbReference type="Rhea" id="RHEA-COMP:11060"/>
        <dbReference type="Rhea" id="RHEA-COMP:11605"/>
        <dbReference type="ChEBI" id="CHEBI:15378"/>
        <dbReference type="ChEBI" id="CHEBI:30013"/>
        <dbReference type="ChEBI" id="CHEBI:30616"/>
        <dbReference type="ChEBI" id="CHEBI:61977"/>
        <dbReference type="ChEBI" id="CHEBI:456216"/>
        <dbReference type="EC" id="2.7.11.11"/>
    </reaction>
</comment>
<evidence type="ECO:0000313" key="13">
    <source>
        <dbReference type="Proteomes" id="UP000011082"/>
    </source>
</evidence>
<evidence type="ECO:0000256" key="2">
    <source>
        <dbReference type="ARBA" id="ARBA00022527"/>
    </source>
</evidence>
<dbReference type="Gene3D" id="1.10.510.10">
    <property type="entry name" value="Transferase(Phosphotransferase) domain 1"/>
    <property type="match status" value="1"/>
</dbReference>
<evidence type="ECO:0000313" key="12">
    <source>
        <dbReference type="EMBL" id="ELA41778.1"/>
    </source>
</evidence>
<dbReference type="SUPFAM" id="SSF56112">
    <property type="entry name" value="Protein kinase-like (PK-like)"/>
    <property type="match status" value="1"/>
</dbReference>
<dbReference type="Gene3D" id="3.30.200.20">
    <property type="entry name" value="Phosphorylase Kinase, domain 1"/>
    <property type="match status" value="1"/>
</dbReference>
<dbReference type="Proteomes" id="UP000011082">
    <property type="component" value="Unassembled WGS sequence"/>
</dbReference>
<evidence type="ECO:0000256" key="9">
    <source>
        <dbReference type="PROSITE-ProRule" id="PRU10141"/>
    </source>
</evidence>
<dbReference type="EC" id="2.7.11.11" evidence="1"/>
<dbReference type="InterPro" id="IPR011009">
    <property type="entry name" value="Kinase-like_dom_sf"/>
</dbReference>
<dbReference type="HOGENOM" id="CLU_000288_63_5_1"/>
<dbReference type="STRING" id="993615.L2GLL2"/>
<dbReference type="AlphaFoldDB" id="L2GLL2"/>
<dbReference type="OrthoDB" id="63267at2759"/>
<keyword evidence="13" id="KW-1185">Reference proteome</keyword>
<dbReference type="GO" id="GO:0004691">
    <property type="term" value="F:cAMP-dependent protein kinase activity"/>
    <property type="evidence" value="ECO:0007669"/>
    <property type="project" value="UniProtKB-EC"/>
</dbReference>
<dbReference type="FunCoup" id="L2GLL2">
    <property type="interactions" value="87"/>
</dbReference>
<keyword evidence="6 9" id="KW-0067">ATP-binding</keyword>
<dbReference type="PANTHER" id="PTHR24353:SF37">
    <property type="entry name" value="CAMP-DEPENDENT PROTEIN KINASE CATALYTIC SUBUNIT PRKX"/>
    <property type="match status" value="1"/>
</dbReference>
<gene>
    <name evidence="12" type="ORF">VICG_01130</name>
</gene>
<dbReference type="OMA" id="CFDDYPE"/>
<keyword evidence="2 10" id="KW-0723">Serine/threonine-protein kinase</keyword>
<dbReference type="GeneID" id="19881841"/>
<organism evidence="12 13">
    <name type="scientific">Vittaforma corneae (strain ATCC 50505)</name>
    <name type="common">Microsporidian parasite</name>
    <name type="synonym">Nosema corneum</name>
    <dbReference type="NCBI Taxonomy" id="993615"/>
    <lineage>
        <taxon>Eukaryota</taxon>
        <taxon>Fungi</taxon>
        <taxon>Fungi incertae sedis</taxon>
        <taxon>Microsporidia</taxon>
        <taxon>Nosematidae</taxon>
        <taxon>Vittaforma</taxon>
    </lineage>
</organism>
<proteinExistence type="inferred from homology"/>
<dbReference type="PANTHER" id="PTHR24353">
    <property type="entry name" value="CYCLIC NUCLEOTIDE-DEPENDENT PROTEIN KINASE"/>
    <property type="match status" value="1"/>
</dbReference>
<feature type="binding site" evidence="9">
    <location>
        <position position="72"/>
    </location>
    <ligand>
        <name>ATP</name>
        <dbReference type="ChEBI" id="CHEBI:30616"/>
    </ligand>
</feature>
<keyword evidence="3" id="KW-0808">Transferase</keyword>
<dbReference type="InterPro" id="IPR008271">
    <property type="entry name" value="Ser/Thr_kinase_AS"/>
</dbReference>
<evidence type="ECO:0000256" key="4">
    <source>
        <dbReference type="ARBA" id="ARBA00022741"/>
    </source>
</evidence>